<feature type="compositionally biased region" description="Low complexity" evidence="1">
    <location>
        <begin position="78"/>
        <end position="88"/>
    </location>
</feature>
<dbReference type="EMBL" id="AGNL01032939">
    <property type="protein sequence ID" value="EJK55911.1"/>
    <property type="molecule type" value="Genomic_DNA"/>
</dbReference>
<organism evidence="2 3">
    <name type="scientific">Thalassiosira oceanica</name>
    <name type="common">Marine diatom</name>
    <dbReference type="NCBI Taxonomy" id="159749"/>
    <lineage>
        <taxon>Eukaryota</taxon>
        <taxon>Sar</taxon>
        <taxon>Stramenopiles</taxon>
        <taxon>Ochrophyta</taxon>
        <taxon>Bacillariophyta</taxon>
        <taxon>Coscinodiscophyceae</taxon>
        <taxon>Thalassiosirophycidae</taxon>
        <taxon>Thalassiosirales</taxon>
        <taxon>Thalassiosiraceae</taxon>
        <taxon>Thalassiosira</taxon>
    </lineage>
</organism>
<proteinExistence type="predicted"/>
<sequence>MTNYDSRGLVSLVSRCKCYGPIGTGGGMRHAESRDVGYDELKEEECERERRRRHAHALTYCGAVSPDSVHCCGRGSSSGFGRASRSVGQQKRKRTHKDPSREKILIFCENLFNYATQTRTSAAARRRLERAERNIKAAPHATRLEVQTCPTLLADKSGPFGPQPPKVLSRQVGKVVGGAGGADAGGAG</sequence>
<accession>K0S4Q9</accession>
<feature type="compositionally biased region" description="Gly residues" evidence="1">
    <location>
        <begin position="175"/>
        <end position="188"/>
    </location>
</feature>
<dbReference type="Proteomes" id="UP000266841">
    <property type="component" value="Unassembled WGS sequence"/>
</dbReference>
<dbReference type="AlphaFoldDB" id="K0S4Q9"/>
<name>K0S4Q9_THAOC</name>
<feature type="region of interest" description="Disordered" evidence="1">
    <location>
        <begin position="155"/>
        <end position="188"/>
    </location>
</feature>
<keyword evidence="3" id="KW-1185">Reference proteome</keyword>
<protein>
    <submittedName>
        <fullName evidence="2">Uncharacterized protein</fullName>
    </submittedName>
</protein>
<feature type="region of interest" description="Disordered" evidence="1">
    <location>
        <begin position="78"/>
        <end position="99"/>
    </location>
</feature>
<evidence type="ECO:0000313" key="2">
    <source>
        <dbReference type="EMBL" id="EJK55911.1"/>
    </source>
</evidence>
<gene>
    <name evidence="2" type="ORF">THAOC_24297</name>
</gene>
<evidence type="ECO:0000256" key="1">
    <source>
        <dbReference type="SAM" id="MobiDB-lite"/>
    </source>
</evidence>
<comment type="caution">
    <text evidence="2">The sequence shown here is derived from an EMBL/GenBank/DDBJ whole genome shotgun (WGS) entry which is preliminary data.</text>
</comment>
<evidence type="ECO:0000313" key="3">
    <source>
        <dbReference type="Proteomes" id="UP000266841"/>
    </source>
</evidence>
<feature type="non-terminal residue" evidence="2">
    <location>
        <position position="188"/>
    </location>
</feature>
<reference evidence="2 3" key="1">
    <citation type="journal article" date="2012" name="Genome Biol.">
        <title>Genome and low-iron response of an oceanic diatom adapted to chronic iron limitation.</title>
        <authorList>
            <person name="Lommer M."/>
            <person name="Specht M."/>
            <person name="Roy A.S."/>
            <person name="Kraemer L."/>
            <person name="Andreson R."/>
            <person name="Gutowska M.A."/>
            <person name="Wolf J."/>
            <person name="Bergner S.V."/>
            <person name="Schilhabel M.B."/>
            <person name="Klostermeier U.C."/>
            <person name="Beiko R.G."/>
            <person name="Rosenstiel P."/>
            <person name="Hippler M."/>
            <person name="Laroche J."/>
        </authorList>
    </citation>
    <scope>NUCLEOTIDE SEQUENCE [LARGE SCALE GENOMIC DNA]</scope>
    <source>
        <strain evidence="2 3">CCMP1005</strain>
    </source>
</reference>